<accession>A0ABR1WW02</accession>
<evidence type="ECO:0000313" key="2">
    <source>
        <dbReference type="EMBL" id="KAK8087340.1"/>
    </source>
</evidence>
<dbReference type="RefSeq" id="XP_066721864.1">
    <property type="nucleotide sequence ID" value="XM_066853723.1"/>
</dbReference>
<gene>
    <name evidence="2" type="ORF">PG994_002314</name>
</gene>
<protein>
    <submittedName>
        <fullName evidence="2">Uncharacterized protein</fullName>
    </submittedName>
</protein>
<reference evidence="2 3" key="1">
    <citation type="submission" date="2023-01" db="EMBL/GenBank/DDBJ databases">
        <title>Analysis of 21 Apiospora genomes using comparative genomics revels a genus with tremendous synthesis potential of carbohydrate active enzymes and secondary metabolites.</title>
        <authorList>
            <person name="Sorensen T."/>
        </authorList>
    </citation>
    <scope>NUCLEOTIDE SEQUENCE [LARGE SCALE GENOMIC DNA]</scope>
    <source>
        <strain evidence="2 3">CBS 135458</strain>
    </source>
</reference>
<comment type="caution">
    <text evidence="2">The sequence shown here is derived from an EMBL/GenBank/DDBJ whole genome shotgun (WGS) entry which is preliminary data.</text>
</comment>
<keyword evidence="3" id="KW-1185">Reference proteome</keyword>
<dbReference type="EMBL" id="JAQQWL010000002">
    <property type="protein sequence ID" value="KAK8087340.1"/>
    <property type="molecule type" value="Genomic_DNA"/>
</dbReference>
<evidence type="ECO:0000313" key="3">
    <source>
        <dbReference type="Proteomes" id="UP001480595"/>
    </source>
</evidence>
<name>A0ABR1WW02_9PEZI</name>
<proteinExistence type="predicted"/>
<feature type="compositionally biased region" description="Low complexity" evidence="1">
    <location>
        <begin position="35"/>
        <end position="46"/>
    </location>
</feature>
<feature type="region of interest" description="Disordered" evidence="1">
    <location>
        <begin position="31"/>
        <end position="80"/>
    </location>
</feature>
<dbReference type="Proteomes" id="UP001480595">
    <property type="component" value="Unassembled WGS sequence"/>
</dbReference>
<sequence length="80" mass="8959">MEDDPYCSDAHQNLWQKREHLHGANFFARWTTHLSSPPSSGAPSTSRDGGRRTGAPPSVRGDGPEARRRHGQLRARLRRG</sequence>
<feature type="compositionally biased region" description="Basic residues" evidence="1">
    <location>
        <begin position="67"/>
        <end position="80"/>
    </location>
</feature>
<organism evidence="2 3">
    <name type="scientific">Apiospora phragmitis</name>
    <dbReference type="NCBI Taxonomy" id="2905665"/>
    <lineage>
        <taxon>Eukaryota</taxon>
        <taxon>Fungi</taxon>
        <taxon>Dikarya</taxon>
        <taxon>Ascomycota</taxon>
        <taxon>Pezizomycotina</taxon>
        <taxon>Sordariomycetes</taxon>
        <taxon>Xylariomycetidae</taxon>
        <taxon>Amphisphaeriales</taxon>
        <taxon>Apiosporaceae</taxon>
        <taxon>Apiospora</taxon>
    </lineage>
</organism>
<evidence type="ECO:0000256" key="1">
    <source>
        <dbReference type="SAM" id="MobiDB-lite"/>
    </source>
</evidence>
<dbReference type="GeneID" id="92086786"/>